<dbReference type="Proteomes" id="UP000750197">
    <property type="component" value="Unassembled WGS sequence"/>
</dbReference>
<feature type="domain" description="PilB3-like C-terminal" evidence="4">
    <location>
        <begin position="492"/>
        <end position="555"/>
    </location>
</feature>
<sequence>MAATAAEEKVEEEGKQKTRKSIRSRYLTFLNSIANKPVKVRIPEEEFQEGHGEKITPIPLIKEKNQEEVELIPLKEPYSYARIKYDTIPNEYLYELIEPPLSMDENSVLTKLKETLVSTINMSDAEEKEEREKILKKATLEVMHALDISLNPVSMERIFYYLSRDLVGLGTIEGVMLDSNVEDISCDGVNIPIFIFHRKYGSIRSNIKFEKENDLDAFVVWLAQRSGKTISVANPMLDATLPDGSRLNATLGKHVTKKGSSFTIRRFKDDPFTPIDLVRFKTMSIDMMAYLWLCIEYGSSMMVCGGTASGKTTTLNAVLLFIPPQMKIISIEDTRELNLPHENWIASVTREGFGGKSSGQMAGAVDMFDLLTAAMRQRPQYLMVGEVRGKEAYVVFQAMATGTIAYSTFHADDLSSMIHRMESEPINLPRSLMTALNIMLLQGQVKVGTKMTRRVKSLTEIVGLDPETNEIIYNSVFTWNPADDRFHFSGHSYIFEKIRLSRGWSPRQMENEMRRRVLVLEYMRKKNFNNYRKVASLISAYYRDPEKTVAMIESEMAEMGAIQVPVTSQEAKKEVQ</sequence>
<feature type="compositionally biased region" description="Basic and acidic residues" evidence="2">
    <location>
        <begin position="1"/>
        <end position="16"/>
    </location>
</feature>
<dbReference type="CDD" id="cd01130">
    <property type="entry name" value="VirB11-like_ATPase"/>
    <property type="match status" value="1"/>
</dbReference>
<dbReference type="Gene3D" id="3.40.50.300">
    <property type="entry name" value="P-loop containing nucleotide triphosphate hydrolases"/>
    <property type="match status" value="1"/>
</dbReference>
<feature type="domain" description="Bacterial type II secretion system protein E" evidence="3">
    <location>
        <begin position="229"/>
        <end position="442"/>
    </location>
</feature>
<dbReference type="GO" id="GO:0016887">
    <property type="term" value="F:ATP hydrolysis activity"/>
    <property type="evidence" value="ECO:0007669"/>
    <property type="project" value="InterPro"/>
</dbReference>
<feature type="region of interest" description="Disordered" evidence="2">
    <location>
        <begin position="1"/>
        <end position="21"/>
    </location>
</feature>
<dbReference type="InterPro" id="IPR001482">
    <property type="entry name" value="T2SS/T4SS_dom"/>
</dbReference>
<evidence type="ECO:0000259" key="3">
    <source>
        <dbReference type="Pfam" id="PF00437"/>
    </source>
</evidence>
<dbReference type="InterPro" id="IPR027417">
    <property type="entry name" value="P-loop_NTPase"/>
</dbReference>
<dbReference type="SUPFAM" id="SSF52540">
    <property type="entry name" value="P-loop containing nucleoside triphosphate hydrolases"/>
    <property type="match status" value="1"/>
</dbReference>
<dbReference type="Pfam" id="PF00437">
    <property type="entry name" value="T2SSE"/>
    <property type="match status" value="1"/>
</dbReference>
<evidence type="ECO:0000313" key="6">
    <source>
        <dbReference type="Proteomes" id="UP000750197"/>
    </source>
</evidence>
<protein>
    <submittedName>
        <fullName evidence="5">Type II/IV secretion system ATPase subunit</fullName>
    </submittedName>
</protein>
<reference evidence="5" key="1">
    <citation type="submission" date="2021-05" db="EMBL/GenBank/DDBJ databases">
        <title>Genomic insights into ecological role and evolution of a novel Thermoplasmata order Candidatus Sysuiplasmatales.</title>
        <authorList>
            <person name="Yuan Y."/>
        </authorList>
    </citation>
    <scope>NUCLEOTIDE SEQUENCE</scope>
    <source>
        <strain evidence="5">TUT19-bin139</strain>
    </source>
</reference>
<evidence type="ECO:0000256" key="2">
    <source>
        <dbReference type="SAM" id="MobiDB-lite"/>
    </source>
</evidence>
<dbReference type="InterPro" id="IPR050921">
    <property type="entry name" value="T4SS_GSP_E_ATPase"/>
</dbReference>
<organism evidence="5 6">
    <name type="scientific">Candidatus Sysuiplasma superficiale</name>
    <dbReference type="NCBI Taxonomy" id="2823368"/>
    <lineage>
        <taxon>Archaea</taxon>
        <taxon>Methanobacteriati</taxon>
        <taxon>Thermoplasmatota</taxon>
        <taxon>Thermoplasmata</taxon>
        <taxon>Candidatus Sysuiplasmatales</taxon>
        <taxon>Candidatus Sysuiplasmataceae</taxon>
        <taxon>Candidatus Sysuiplasma</taxon>
    </lineage>
</organism>
<dbReference type="AlphaFoldDB" id="A0A8J7YSI8"/>
<accession>A0A8J7YSI8</accession>
<gene>
    <name evidence="5" type="ORF">KIY12_00970</name>
</gene>
<evidence type="ECO:0000259" key="4">
    <source>
        <dbReference type="Pfam" id="PF23989"/>
    </source>
</evidence>
<evidence type="ECO:0000313" key="5">
    <source>
        <dbReference type="EMBL" id="MBX8643292.1"/>
    </source>
</evidence>
<dbReference type="EMBL" id="JAHEAC010000003">
    <property type="protein sequence ID" value="MBX8643292.1"/>
    <property type="molecule type" value="Genomic_DNA"/>
</dbReference>
<dbReference type="Gene3D" id="3.30.450.380">
    <property type="match status" value="1"/>
</dbReference>
<dbReference type="Pfam" id="PF23989">
    <property type="entry name" value="PilB3_C"/>
    <property type="match status" value="1"/>
</dbReference>
<comment type="similarity">
    <text evidence="1">Belongs to the GSP E family.</text>
</comment>
<name>A0A8J7YSI8_9ARCH</name>
<proteinExistence type="inferred from homology"/>
<evidence type="ECO:0000256" key="1">
    <source>
        <dbReference type="ARBA" id="ARBA00006611"/>
    </source>
</evidence>
<comment type="caution">
    <text evidence="5">The sequence shown here is derived from an EMBL/GenBank/DDBJ whole genome shotgun (WGS) entry which is preliminary data.</text>
</comment>
<dbReference type="PANTHER" id="PTHR30486">
    <property type="entry name" value="TWITCHING MOTILITY PROTEIN PILT"/>
    <property type="match status" value="1"/>
</dbReference>
<dbReference type="PANTHER" id="PTHR30486:SF6">
    <property type="entry name" value="TYPE IV PILUS RETRACTATION ATPASE PILT"/>
    <property type="match status" value="1"/>
</dbReference>
<dbReference type="InterPro" id="IPR056571">
    <property type="entry name" value="PilB3-like_C"/>
</dbReference>